<accession>A0A1V4AX72</accession>
<feature type="transmembrane region" description="Helical" evidence="1">
    <location>
        <begin position="12"/>
        <end position="41"/>
    </location>
</feature>
<dbReference type="AlphaFoldDB" id="A0A1V4AX72"/>
<keyword evidence="1" id="KW-1133">Transmembrane helix</keyword>
<dbReference type="EMBL" id="AYTS01000020">
    <property type="protein sequence ID" value="OOP57671.1"/>
    <property type="molecule type" value="Genomic_DNA"/>
</dbReference>
<reference evidence="2 3" key="1">
    <citation type="journal article" date="2017" name="Water Res.">
        <title>Discovery and metagenomic analysis of an anammox bacterial enrichment related to Candidatus "Brocadia caroliniensis" in a full-scale glycerol-fed nitritation-denitritation separate centrate treatment process.</title>
        <authorList>
            <person name="Park H."/>
            <person name="Brotto A.C."/>
            <person name="van Loosdrecht M.C."/>
            <person name="Chandran K."/>
        </authorList>
    </citation>
    <scope>NUCLEOTIDE SEQUENCE [LARGE SCALE GENOMIC DNA]</scope>
    <source>
        <strain evidence="2">26THWARD</strain>
    </source>
</reference>
<dbReference type="Pfam" id="PF09656">
    <property type="entry name" value="PGPGW"/>
    <property type="match status" value="1"/>
</dbReference>
<sequence>MKKVIKNIAKNTGGVFLILIGCMLIFTPGPGLLTIFAGLYLTSFPGKPALVARIKKSKYYHRYVSNIEARIRSTFTRKNKKKNEY</sequence>
<evidence type="ECO:0008006" key="4">
    <source>
        <dbReference type="Google" id="ProtNLM"/>
    </source>
</evidence>
<comment type="caution">
    <text evidence="2">The sequence shown here is derived from an EMBL/GenBank/DDBJ whole genome shotgun (WGS) entry which is preliminary data.</text>
</comment>
<keyword evidence="1" id="KW-0472">Membrane</keyword>
<gene>
    <name evidence="2" type="ORF">AYP45_02115</name>
</gene>
<proteinExistence type="predicted"/>
<protein>
    <recommendedName>
        <fullName evidence="4">Transmembrane protein (PGPGW)</fullName>
    </recommendedName>
</protein>
<evidence type="ECO:0000256" key="1">
    <source>
        <dbReference type="SAM" id="Phobius"/>
    </source>
</evidence>
<name>A0A1V4AX72_9BACT</name>
<evidence type="ECO:0000313" key="2">
    <source>
        <dbReference type="EMBL" id="OOP57671.1"/>
    </source>
</evidence>
<dbReference type="PROSITE" id="PS51257">
    <property type="entry name" value="PROKAR_LIPOPROTEIN"/>
    <property type="match status" value="1"/>
</dbReference>
<dbReference type="STRING" id="1004156.AYP45_02115"/>
<dbReference type="Proteomes" id="UP000189681">
    <property type="component" value="Unassembled WGS sequence"/>
</dbReference>
<keyword evidence="1" id="KW-0812">Transmembrane</keyword>
<evidence type="ECO:0000313" key="3">
    <source>
        <dbReference type="Proteomes" id="UP000189681"/>
    </source>
</evidence>
<organism evidence="2 3">
    <name type="scientific">Candidatus Brocadia carolinensis</name>
    <dbReference type="NCBI Taxonomy" id="1004156"/>
    <lineage>
        <taxon>Bacteria</taxon>
        <taxon>Pseudomonadati</taxon>
        <taxon>Planctomycetota</taxon>
        <taxon>Candidatus Brocadiia</taxon>
        <taxon>Candidatus Brocadiales</taxon>
        <taxon>Candidatus Brocadiaceae</taxon>
        <taxon>Candidatus Brocadia</taxon>
    </lineage>
</organism>
<dbReference type="InterPro" id="IPR019099">
    <property type="entry name" value="Uncharacterised_PGPGW_TM"/>
</dbReference>